<accession>A0A420XX32</accession>
<protein>
    <recommendedName>
        <fullName evidence="9">Uracil permease</fullName>
    </recommendedName>
</protein>
<feature type="transmembrane region" description="Helical" evidence="6">
    <location>
        <begin position="481"/>
        <end position="499"/>
    </location>
</feature>
<comment type="subcellular location">
    <subcellularLocation>
        <location evidence="1">Membrane</location>
        <topology evidence="1">Multi-pass membrane protein</topology>
    </subcellularLocation>
</comment>
<keyword evidence="4 6" id="KW-1133">Transmembrane helix</keyword>
<evidence type="ECO:0000313" key="8">
    <source>
        <dbReference type="Proteomes" id="UP000275385"/>
    </source>
</evidence>
<evidence type="ECO:0000313" key="7">
    <source>
        <dbReference type="EMBL" id="RKU40099.1"/>
    </source>
</evidence>
<dbReference type="Pfam" id="PF02133">
    <property type="entry name" value="Transp_cyt_pur"/>
    <property type="match status" value="1"/>
</dbReference>
<evidence type="ECO:0000256" key="2">
    <source>
        <dbReference type="ARBA" id="ARBA00008974"/>
    </source>
</evidence>
<dbReference type="CDD" id="cd11482">
    <property type="entry name" value="SLC-NCS1sbd_NRT1-like"/>
    <property type="match status" value="1"/>
</dbReference>
<dbReference type="EMBL" id="QVQW01000121">
    <property type="protein sequence ID" value="RKU40099.1"/>
    <property type="molecule type" value="Genomic_DNA"/>
</dbReference>
<feature type="transmembrane region" description="Helical" evidence="6">
    <location>
        <begin position="406"/>
        <end position="429"/>
    </location>
</feature>
<evidence type="ECO:0000256" key="1">
    <source>
        <dbReference type="ARBA" id="ARBA00004141"/>
    </source>
</evidence>
<dbReference type="GO" id="GO:0015205">
    <property type="term" value="F:nucleobase transmembrane transporter activity"/>
    <property type="evidence" value="ECO:0007669"/>
    <property type="project" value="TreeGrafter"/>
</dbReference>
<proteinExistence type="inferred from homology"/>
<dbReference type="InterPro" id="IPR001248">
    <property type="entry name" value="Pur-cyt_permease"/>
</dbReference>
<feature type="transmembrane region" description="Helical" evidence="6">
    <location>
        <begin position="363"/>
        <end position="386"/>
    </location>
</feature>
<keyword evidence="8" id="KW-1185">Reference proteome</keyword>
<feature type="transmembrane region" description="Helical" evidence="6">
    <location>
        <begin position="277"/>
        <end position="297"/>
    </location>
</feature>
<feature type="transmembrane region" description="Helical" evidence="6">
    <location>
        <begin position="318"/>
        <end position="337"/>
    </location>
</feature>
<comment type="similarity">
    <text evidence="2">Belongs to the purine-cytosine permease (2.A.39) family.</text>
</comment>
<dbReference type="Gene3D" id="1.10.4160.10">
    <property type="entry name" value="Hydantoin permease"/>
    <property type="match status" value="1"/>
</dbReference>
<evidence type="ECO:0000256" key="3">
    <source>
        <dbReference type="ARBA" id="ARBA00022692"/>
    </source>
</evidence>
<dbReference type="AlphaFoldDB" id="A0A420XX32"/>
<name>A0A420XX32_9PEZI</name>
<dbReference type="GO" id="GO:0005886">
    <property type="term" value="C:plasma membrane"/>
    <property type="evidence" value="ECO:0007669"/>
    <property type="project" value="TreeGrafter"/>
</dbReference>
<feature type="transmembrane region" description="Helical" evidence="6">
    <location>
        <begin position="152"/>
        <end position="174"/>
    </location>
</feature>
<dbReference type="OrthoDB" id="2018619at2759"/>
<evidence type="ECO:0008006" key="9">
    <source>
        <dbReference type="Google" id="ProtNLM"/>
    </source>
</evidence>
<sequence length="598" mass="65557">MSPVRMRDVVAAAQPPSPICNMESFRDRLRHHGDAAREKIRERLTEPESWKLPKQASSIAPLHVWTNADQDPVPVEKQTWTSWVFITYWYSDLVTISTWGASSSILTTGLTATDAILICFVAGICNSVPTVLNGAIGADLHIPFPVAVRASYGYWLSYFCVVSRGILALFWFGIHSTAGGKCMVQILKALWPSFAHIPNTLPAWTGLTTNGMIAYLIYWLIQFPILLIPTHKLQYMFWLKTALVTPMAIAMVVYVAVKAGGSGDFFYAPATVSGPTRAWLWLSSLTSVTGAYSTLAVNIPDFSRFSKSRGAQVWQLPVIPGLKVIIGAFGIIAASAAKKVYGTAYWNPLDIVNEWQGTPGGRAAAFFCAALWLLASVSVNVSANAISFANDITAIAPKYMNIRRGVVFAAFVGGWALCPWIILASASAFLNFMSAYAIFMAPMAGIICCDYWIVKRRRYDVPALYDPAGIYRYGKWKGCNWRALVSTAVTIVPLLPALAQKVAPKNVHIDKGLQNLFSFNWLYGFFLAFSLYWALNVVCPHKETLIPRVVSGYGTSDAVDGVEVDVEGQSLKMDAKDVKDKEAGSGEVAVAPIELESR</sequence>
<evidence type="ECO:0000256" key="5">
    <source>
        <dbReference type="ARBA" id="ARBA00023136"/>
    </source>
</evidence>
<keyword evidence="5 6" id="KW-0472">Membrane</keyword>
<gene>
    <name evidence="7" type="ORF">DL546_000526</name>
</gene>
<dbReference type="InterPro" id="IPR045225">
    <property type="entry name" value="Uracil/uridine/allantoin_perm"/>
</dbReference>
<evidence type="ECO:0000256" key="6">
    <source>
        <dbReference type="SAM" id="Phobius"/>
    </source>
</evidence>
<evidence type="ECO:0000256" key="4">
    <source>
        <dbReference type="ARBA" id="ARBA00022989"/>
    </source>
</evidence>
<comment type="caution">
    <text evidence="7">The sequence shown here is derived from an EMBL/GenBank/DDBJ whole genome shotgun (WGS) entry which is preliminary data.</text>
</comment>
<dbReference type="PANTHER" id="PTHR30618:SF0">
    <property type="entry name" value="PURINE-URACIL PERMEASE NCS1"/>
    <property type="match status" value="1"/>
</dbReference>
<dbReference type="PANTHER" id="PTHR30618">
    <property type="entry name" value="NCS1 FAMILY PURINE/PYRIMIDINE TRANSPORTER"/>
    <property type="match status" value="1"/>
</dbReference>
<feature type="transmembrane region" description="Helical" evidence="6">
    <location>
        <begin position="435"/>
        <end position="454"/>
    </location>
</feature>
<reference evidence="7 8" key="1">
    <citation type="submission" date="2018-08" db="EMBL/GenBank/DDBJ databases">
        <title>Draft genome of the lignicolous fungus Coniochaeta pulveracea.</title>
        <authorList>
            <person name="Borstlap C.J."/>
            <person name="De Witt R.N."/>
            <person name="Botha A."/>
            <person name="Volschenk H."/>
        </authorList>
    </citation>
    <scope>NUCLEOTIDE SEQUENCE [LARGE SCALE GENOMIC DNA]</scope>
    <source>
        <strain evidence="7 8">CAB683</strain>
    </source>
</reference>
<dbReference type="Proteomes" id="UP000275385">
    <property type="component" value="Unassembled WGS sequence"/>
</dbReference>
<keyword evidence="3 6" id="KW-0812">Transmembrane</keyword>
<feature type="transmembrane region" description="Helical" evidence="6">
    <location>
        <begin position="237"/>
        <end position="257"/>
    </location>
</feature>
<organism evidence="7 8">
    <name type="scientific">Coniochaeta pulveracea</name>
    <dbReference type="NCBI Taxonomy" id="177199"/>
    <lineage>
        <taxon>Eukaryota</taxon>
        <taxon>Fungi</taxon>
        <taxon>Dikarya</taxon>
        <taxon>Ascomycota</taxon>
        <taxon>Pezizomycotina</taxon>
        <taxon>Sordariomycetes</taxon>
        <taxon>Sordariomycetidae</taxon>
        <taxon>Coniochaetales</taxon>
        <taxon>Coniochaetaceae</taxon>
        <taxon>Coniochaeta</taxon>
    </lineage>
</organism>
<feature type="transmembrane region" description="Helical" evidence="6">
    <location>
        <begin position="212"/>
        <end position="230"/>
    </location>
</feature>
<feature type="transmembrane region" description="Helical" evidence="6">
    <location>
        <begin position="519"/>
        <end position="538"/>
    </location>
</feature>